<reference evidence="1 2" key="1">
    <citation type="submission" date="2019-07" db="EMBL/GenBank/DDBJ databases">
        <authorList>
            <consortium name="GenomeTrakr network: Whole genome sequencing for foodborne pathogen traceback"/>
        </authorList>
    </citation>
    <scope>NUCLEOTIDE SEQUENCE [LARGE SCALE GENOMIC DNA]</scope>
    <source>
        <strain evidence="1 2">PSU-1859</strain>
    </source>
</reference>
<proteinExistence type="predicted"/>
<gene>
    <name evidence="1" type="ORF">FPS11_19470</name>
</gene>
<dbReference type="AlphaFoldDB" id="A0A8S7EHQ0"/>
<dbReference type="EMBL" id="AASFMQ010000032">
    <property type="protein sequence ID" value="EFB3617070.1"/>
    <property type="molecule type" value="Genomic_DNA"/>
</dbReference>
<protein>
    <submittedName>
        <fullName evidence="1">Uncharacterized protein</fullName>
    </submittedName>
</protein>
<evidence type="ECO:0000313" key="2">
    <source>
        <dbReference type="Proteomes" id="UP000543252"/>
    </source>
</evidence>
<organism evidence="1 2">
    <name type="scientific">Escherichia coli</name>
    <dbReference type="NCBI Taxonomy" id="562"/>
    <lineage>
        <taxon>Bacteria</taxon>
        <taxon>Pseudomonadati</taxon>
        <taxon>Pseudomonadota</taxon>
        <taxon>Gammaproteobacteria</taxon>
        <taxon>Enterobacterales</taxon>
        <taxon>Enterobacteriaceae</taxon>
        <taxon>Escherichia</taxon>
    </lineage>
</organism>
<comment type="caution">
    <text evidence="1">The sequence shown here is derived from an EMBL/GenBank/DDBJ whole genome shotgun (WGS) entry which is preliminary data.</text>
</comment>
<evidence type="ECO:0000313" key="1">
    <source>
        <dbReference type="EMBL" id="EFB3617070.1"/>
    </source>
</evidence>
<accession>A0A8S7EHQ0</accession>
<sequence length="141" mass="16608">MSRHDIILRTQFERIIESNNVGQALISFFDKLPQGNYRRAIYVLSVIYPVKLHVDDDEFKFIFYIMSEKKFLRQQTISDFVRSINVIEFTETQKSVLRELIKKNNDIIITQCTFELDCLLTRVSASSNQFRNSNGYLPENS</sequence>
<dbReference type="Proteomes" id="UP000543252">
    <property type="component" value="Unassembled WGS sequence"/>
</dbReference>
<name>A0A8S7EHQ0_ECOLX</name>